<keyword evidence="2" id="KW-0540">Nuclease</keyword>
<dbReference type="Proteomes" id="UP000696485">
    <property type="component" value="Unassembled WGS sequence"/>
</dbReference>
<comment type="subcellular location">
    <subcellularLocation>
        <location evidence="1">Nucleus</location>
    </subcellularLocation>
</comment>
<name>A0A9P5VJA6_9FUNG</name>
<keyword evidence="13" id="KW-1185">Reference proteome</keyword>
<evidence type="ECO:0000256" key="5">
    <source>
        <dbReference type="ARBA" id="ARBA00022839"/>
    </source>
</evidence>
<reference evidence="12" key="1">
    <citation type="journal article" date="2020" name="Fungal Divers.">
        <title>Resolving the Mortierellaceae phylogeny through synthesis of multi-gene phylogenetics and phylogenomics.</title>
        <authorList>
            <person name="Vandepol N."/>
            <person name="Liber J."/>
            <person name="Desiro A."/>
            <person name="Na H."/>
            <person name="Kennedy M."/>
            <person name="Barry K."/>
            <person name="Grigoriev I.V."/>
            <person name="Miller A.N."/>
            <person name="O'Donnell K."/>
            <person name="Stajich J.E."/>
            <person name="Bonito G."/>
        </authorList>
    </citation>
    <scope>NUCLEOTIDE SEQUENCE</scope>
    <source>
        <strain evidence="12">NVP1</strain>
    </source>
</reference>
<feature type="compositionally biased region" description="Basic residues" evidence="10">
    <location>
        <begin position="582"/>
        <end position="596"/>
    </location>
</feature>
<evidence type="ECO:0000259" key="11">
    <source>
        <dbReference type="Pfam" id="PF01612"/>
    </source>
</evidence>
<evidence type="ECO:0000256" key="2">
    <source>
        <dbReference type="ARBA" id="ARBA00022722"/>
    </source>
</evidence>
<evidence type="ECO:0000313" key="12">
    <source>
        <dbReference type="EMBL" id="KAF9327853.1"/>
    </source>
</evidence>
<sequence>MSSKHRSTGTARIEPAVRVASTVHVHEDISPSIQILCDAMTEARINRARDRPPVFIAGTYESAELAMQLFSDYYTTVQGSPGPVGFDTETSSPFIPRKGTGVSLVQIATKDVCLIFQAYRITEQNTKPERFPPRLKAFLEDKDQILAGVAASGDATELRSSYGINCGGVVNLEKIAKEKKVLAASLADLDNMFGYPGREVVKTKAILKWNWDSPTLDPKWIWYAAKDAFAGQAIYENMMQGTFKIGHVPYAQLFPYSDEQETDEIATFLTRTLAKGKQTTMGTVESLISKQYPRFQKMYQPEERVDHSKRFTKLLVKNGILIVDQDNNTGASSHAPDSPLTHKQERNIPVSLAGKPFSAIAITPAGMAYLSKKFFRGRVVDLSAVMGKVGAAAQDPDGQGSSAELDQDQEDLRLFLRHATMWDRPHKLAALVSMYIGELTSEETQRIVQHEKMRRMSQLSISESGNTSTASNSVESGASAEDCPEPTPLERSQYPKAEVDRVKATTTWQKFINRMKHKGLLENDRHLVQLAPGVEQRMASLFEKGSMASPQPSQEGDLQSTSTPTSTSASSISKGNLESKKSISKRLSKMDKKRSPKPSSPTPSDGSSSFSGPSSPSSSMEHRKAYHSKPHHTIQPYPRPSFPEKKSRGSRSSPTSPASTPSPAAASSPTTSWTTKSPQMGSSEAL</sequence>
<keyword evidence="5" id="KW-0269">Exonuclease</keyword>
<dbReference type="EMBL" id="JAAAUY010000621">
    <property type="protein sequence ID" value="KAF9327853.1"/>
    <property type="molecule type" value="Genomic_DNA"/>
</dbReference>
<proteinExistence type="predicted"/>
<evidence type="ECO:0000256" key="9">
    <source>
        <dbReference type="ARBA" id="ARBA00042761"/>
    </source>
</evidence>
<evidence type="ECO:0000256" key="4">
    <source>
        <dbReference type="ARBA" id="ARBA00022801"/>
    </source>
</evidence>
<dbReference type="InterPro" id="IPR036397">
    <property type="entry name" value="RNaseH_sf"/>
</dbReference>
<keyword evidence="6" id="KW-0460">Magnesium</keyword>
<gene>
    <name evidence="12" type="ORF">BG006_008899</name>
</gene>
<dbReference type="InterPro" id="IPR002562">
    <property type="entry name" value="3'-5'_exonuclease_dom"/>
</dbReference>
<dbReference type="CDD" id="cd06141">
    <property type="entry name" value="WRN_exo"/>
    <property type="match status" value="1"/>
</dbReference>
<evidence type="ECO:0000256" key="6">
    <source>
        <dbReference type="ARBA" id="ARBA00022842"/>
    </source>
</evidence>
<feature type="compositionally biased region" description="Low complexity" evidence="10">
    <location>
        <begin position="560"/>
        <end position="573"/>
    </location>
</feature>
<evidence type="ECO:0000256" key="3">
    <source>
        <dbReference type="ARBA" id="ARBA00022723"/>
    </source>
</evidence>
<dbReference type="InterPro" id="IPR012337">
    <property type="entry name" value="RNaseH-like_sf"/>
</dbReference>
<dbReference type="Pfam" id="PF01612">
    <property type="entry name" value="DNA_pol_A_exo1"/>
    <property type="match status" value="1"/>
</dbReference>
<feature type="compositionally biased region" description="Low complexity" evidence="10">
    <location>
        <begin position="650"/>
        <end position="678"/>
    </location>
</feature>
<keyword evidence="3" id="KW-0479">Metal-binding</keyword>
<accession>A0A9P5VJA6</accession>
<keyword evidence="7" id="KW-0539">Nucleus</keyword>
<dbReference type="Gene3D" id="3.30.420.10">
    <property type="entry name" value="Ribonuclease H-like superfamily/Ribonuclease H"/>
    <property type="match status" value="1"/>
</dbReference>
<dbReference type="GO" id="GO:0005634">
    <property type="term" value="C:nucleus"/>
    <property type="evidence" value="ECO:0007669"/>
    <property type="project" value="UniProtKB-SubCell"/>
</dbReference>
<evidence type="ECO:0000313" key="13">
    <source>
        <dbReference type="Proteomes" id="UP000696485"/>
    </source>
</evidence>
<dbReference type="PANTHER" id="PTHR13620:SF109">
    <property type="entry name" value="3'-5' EXONUCLEASE"/>
    <property type="match status" value="1"/>
</dbReference>
<evidence type="ECO:0000256" key="10">
    <source>
        <dbReference type="SAM" id="MobiDB-lite"/>
    </source>
</evidence>
<feature type="domain" description="3'-5' exonuclease" evidence="11">
    <location>
        <begin position="72"/>
        <end position="239"/>
    </location>
</feature>
<dbReference type="SUPFAM" id="SSF53098">
    <property type="entry name" value="Ribonuclease H-like"/>
    <property type="match status" value="1"/>
</dbReference>
<comment type="caution">
    <text evidence="12">The sequence shown here is derived from an EMBL/GenBank/DDBJ whole genome shotgun (WGS) entry which is preliminary data.</text>
</comment>
<dbReference type="AlphaFoldDB" id="A0A9P5VJA6"/>
<keyword evidence="4" id="KW-0378">Hydrolase</keyword>
<dbReference type="InterPro" id="IPR051132">
    <property type="entry name" value="3-5_Exonuclease_domain"/>
</dbReference>
<protein>
    <recommendedName>
        <fullName evidence="8">3'-5' exonuclease</fullName>
    </recommendedName>
    <alternativeName>
        <fullName evidence="9">Werner Syndrome-like exonuclease</fullName>
    </alternativeName>
</protein>
<evidence type="ECO:0000256" key="1">
    <source>
        <dbReference type="ARBA" id="ARBA00004123"/>
    </source>
</evidence>
<evidence type="ECO:0000256" key="7">
    <source>
        <dbReference type="ARBA" id="ARBA00023242"/>
    </source>
</evidence>
<organism evidence="12 13">
    <name type="scientific">Podila minutissima</name>
    <dbReference type="NCBI Taxonomy" id="64525"/>
    <lineage>
        <taxon>Eukaryota</taxon>
        <taxon>Fungi</taxon>
        <taxon>Fungi incertae sedis</taxon>
        <taxon>Mucoromycota</taxon>
        <taxon>Mortierellomycotina</taxon>
        <taxon>Mortierellomycetes</taxon>
        <taxon>Mortierellales</taxon>
        <taxon>Mortierellaceae</taxon>
        <taxon>Podila</taxon>
    </lineage>
</organism>
<feature type="compositionally biased region" description="Polar residues" evidence="10">
    <location>
        <begin position="548"/>
        <end position="559"/>
    </location>
</feature>
<dbReference type="PANTHER" id="PTHR13620">
    <property type="entry name" value="3-5 EXONUCLEASE"/>
    <property type="match status" value="1"/>
</dbReference>
<dbReference type="GO" id="GO:0008408">
    <property type="term" value="F:3'-5' exonuclease activity"/>
    <property type="evidence" value="ECO:0007669"/>
    <property type="project" value="InterPro"/>
</dbReference>
<dbReference type="GO" id="GO:0003676">
    <property type="term" value="F:nucleic acid binding"/>
    <property type="evidence" value="ECO:0007669"/>
    <property type="project" value="InterPro"/>
</dbReference>
<feature type="region of interest" description="Disordered" evidence="10">
    <location>
        <begin position="451"/>
        <end position="496"/>
    </location>
</feature>
<feature type="compositionally biased region" description="Polar residues" evidence="10">
    <location>
        <begin position="457"/>
        <end position="476"/>
    </location>
</feature>
<feature type="region of interest" description="Disordered" evidence="10">
    <location>
        <begin position="545"/>
        <end position="686"/>
    </location>
</feature>
<feature type="compositionally biased region" description="Low complexity" evidence="10">
    <location>
        <begin position="602"/>
        <end position="619"/>
    </location>
</feature>
<evidence type="ECO:0000256" key="8">
    <source>
        <dbReference type="ARBA" id="ARBA00040531"/>
    </source>
</evidence>
<dbReference type="GO" id="GO:0006139">
    <property type="term" value="P:nucleobase-containing compound metabolic process"/>
    <property type="evidence" value="ECO:0007669"/>
    <property type="project" value="InterPro"/>
</dbReference>
<dbReference type="GO" id="GO:0046872">
    <property type="term" value="F:metal ion binding"/>
    <property type="evidence" value="ECO:0007669"/>
    <property type="project" value="UniProtKB-KW"/>
</dbReference>